<dbReference type="PROSITE" id="PS00107">
    <property type="entry name" value="PROTEIN_KINASE_ATP"/>
    <property type="match status" value="1"/>
</dbReference>
<evidence type="ECO:0000256" key="1">
    <source>
        <dbReference type="ARBA" id="ARBA00006485"/>
    </source>
</evidence>
<dbReference type="GO" id="GO:0000307">
    <property type="term" value="C:cyclin-dependent protein kinase holoenzyme complex"/>
    <property type="evidence" value="ECO:0007669"/>
    <property type="project" value="TreeGrafter"/>
</dbReference>
<dbReference type="PROSITE" id="PS50011">
    <property type="entry name" value="PROTEIN_KINASE_DOM"/>
    <property type="match status" value="1"/>
</dbReference>
<name>A0AAD9PKB8_9APIC</name>
<keyword evidence="10" id="KW-0808">Transferase</keyword>
<dbReference type="GO" id="GO:0000082">
    <property type="term" value="P:G1/S transition of mitotic cell cycle"/>
    <property type="evidence" value="ECO:0007669"/>
    <property type="project" value="TreeGrafter"/>
</dbReference>
<evidence type="ECO:0000256" key="2">
    <source>
        <dbReference type="ARBA" id="ARBA00022741"/>
    </source>
</evidence>
<comment type="caution">
    <text evidence="10">The sequence shown here is derived from an EMBL/GenBank/DDBJ whole genome shotgun (WGS) entry which is preliminary data.</text>
</comment>
<reference evidence="10" key="1">
    <citation type="journal article" date="2023" name="Nat. Microbiol.">
        <title>Babesia duncani multi-omics identifies virulence factors and drug targets.</title>
        <authorList>
            <person name="Singh P."/>
            <person name="Lonardi S."/>
            <person name="Liang Q."/>
            <person name="Vydyam P."/>
            <person name="Khabirova E."/>
            <person name="Fang T."/>
            <person name="Gihaz S."/>
            <person name="Thekkiniath J."/>
            <person name="Munshi M."/>
            <person name="Abel S."/>
            <person name="Ciampossin L."/>
            <person name="Batugedara G."/>
            <person name="Gupta M."/>
            <person name="Lu X.M."/>
            <person name="Lenz T."/>
            <person name="Chakravarty S."/>
            <person name="Cornillot E."/>
            <person name="Hu Y."/>
            <person name="Ma W."/>
            <person name="Gonzalez L.M."/>
            <person name="Sanchez S."/>
            <person name="Estrada K."/>
            <person name="Sanchez-Flores A."/>
            <person name="Montero E."/>
            <person name="Harb O.S."/>
            <person name="Le Roch K.G."/>
            <person name="Mamoun C.B."/>
        </authorList>
    </citation>
    <scope>NUCLEOTIDE SEQUENCE</scope>
    <source>
        <strain evidence="10">WA1</strain>
    </source>
</reference>
<evidence type="ECO:0000256" key="7">
    <source>
        <dbReference type="ARBA" id="ARBA00042858"/>
    </source>
</evidence>
<dbReference type="KEGG" id="bdw:94336838"/>
<evidence type="ECO:0000256" key="3">
    <source>
        <dbReference type="ARBA" id="ARBA00022840"/>
    </source>
</evidence>
<dbReference type="GO" id="GO:0005737">
    <property type="term" value="C:cytoplasm"/>
    <property type="evidence" value="ECO:0007669"/>
    <property type="project" value="TreeGrafter"/>
</dbReference>
<dbReference type="AlphaFoldDB" id="A0AAD9PKB8"/>
<dbReference type="SMART" id="SM00220">
    <property type="entry name" value="S_TKc"/>
    <property type="match status" value="1"/>
</dbReference>
<comment type="similarity">
    <text evidence="1">Belongs to the protein kinase superfamily. CMGC Ser/Thr protein kinase family. CDC2/CDKX subfamily.</text>
</comment>
<dbReference type="InterPro" id="IPR000719">
    <property type="entry name" value="Prot_kinase_dom"/>
</dbReference>
<feature type="binding site" evidence="8">
    <location>
        <position position="214"/>
    </location>
    <ligand>
        <name>ATP</name>
        <dbReference type="ChEBI" id="CHEBI:30616"/>
    </ligand>
</feature>
<protein>
    <recommendedName>
        <fullName evidence="5">Cyclin-dependent kinase 2 homolog</fullName>
    </recommendedName>
    <alternativeName>
        <fullName evidence="6">Cell division control protein 2 homolog</fullName>
    </alternativeName>
    <alternativeName>
        <fullName evidence="7">cdc2-related kinase 2</fullName>
    </alternativeName>
</protein>
<keyword evidence="11" id="KW-1185">Reference proteome</keyword>
<dbReference type="PANTHER" id="PTHR24056">
    <property type="entry name" value="CELL DIVISION PROTEIN KINASE"/>
    <property type="match status" value="1"/>
</dbReference>
<dbReference type="GO" id="GO:0010468">
    <property type="term" value="P:regulation of gene expression"/>
    <property type="evidence" value="ECO:0007669"/>
    <property type="project" value="TreeGrafter"/>
</dbReference>
<dbReference type="Proteomes" id="UP001214638">
    <property type="component" value="Unassembled WGS sequence"/>
</dbReference>
<sequence>MQNSTDNANKNNTKPLSNHGFYISNIDILKFVRLLHNSKCPRILKNSNSTNHFKPTQSATEKRVMSRILAMKQLKIKRRMTYERKIRNCKSIKSGMLEPNYSCSKNEISTSSHSKIENTLVPPSDLKYPETFAISSKSVKTFGSDGALIGNTQASPKYIDMQIERHKTSLVYLKSDHDIADVYGWRYVATLGEGSYGKVYLVKNDFTGKSCALKRMLLDDQIGLTPGMLREIYALRRLNHPNIISLTTIYLGDGRVYLAFPTASHGNMRQVIENYFPKGLPIQQVKTITRQLLNAIAHCHYMGIMHRDIKPENILCQMEFDTKELPKTLSKISSKFHYSLSSSINNGLASDTHFNPTVTNVLLADFGLSRSRKSLDVPNNINNPVSQEDQICINSPMSPEVLTLCYRCPELLLGDLYYSFAVDIWSLGCVIAELITGTPIFEERVEFGLLNAIFSKFGTPSVEEWPEMATFPFKSVVLPILLRREHPLNFLKDSNENVTNDCIDLLERMLTVNPNKRITAHEALMHPWLM</sequence>
<dbReference type="PANTHER" id="PTHR24056:SF550">
    <property type="entry name" value="CHROMOSOME UNDETERMINED SCAFFOLD_44, WHOLE GENOME SHOTGUN SEQUENCE"/>
    <property type="match status" value="1"/>
</dbReference>
<dbReference type="PROSITE" id="PS00108">
    <property type="entry name" value="PROTEIN_KINASE_ST"/>
    <property type="match status" value="1"/>
</dbReference>
<dbReference type="GO" id="GO:0004693">
    <property type="term" value="F:cyclin-dependent protein serine/threonine kinase activity"/>
    <property type="evidence" value="ECO:0007669"/>
    <property type="project" value="TreeGrafter"/>
</dbReference>
<evidence type="ECO:0000313" key="10">
    <source>
        <dbReference type="EMBL" id="KAK2195943.1"/>
    </source>
</evidence>
<dbReference type="GO" id="GO:0030332">
    <property type="term" value="F:cyclin binding"/>
    <property type="evidence" value="ECO:0007669"/>
    <property type="project" value="TreeGrafter"/>
</dbReference>
<gene>
    <name evidence="10" type="ORF">BdWA1_002541</name>
</gene>
<evidence type="ECO:0000256" key="4">
    <source>
        <dbReference type="ARBA" id="ARBA00038543"/>
    </source>
</evidence>
<keyword evidence="10" id="KW-0418">Kinase</keyword>
<keyword evidence="2 8" id="KW-0547">Nucleotide-binding</keyword>
<dbReference type="EMBL" id="JALLKP010000003">
    <property type="protein sequence ID" value="KAK2195943.1"/>
    <property type="molecule type" value="Genomic_DNA"/>
</dbReference>
<evidence type="ECO:0000256" key="5">
    <source>
        <dbReference type="ARBA" id="ARBA00039612"/>
    </source>
</evidence>
<evidence type="ECO:0000256" key="6">
    <source>
        <dbReference type="ARBA" id="ARBA00041902"/>
    </source>
</evidence>
<dbReference type="SUPFAM" id="SSF56112">
    <property type="entry name" value="Protein kinase-like (PK-like)"/>
    <property type="match status" value="1"/>
</dbReference>
<dbReference type="InterPro" id="IPR050108">
    <property type="entry name" value="CDK"/>
</dbReference>
<dbReference type="InterPro" id="IPR017441">
    <property type="entry name" value="Protein_kinase_ATP_BS"/>
</dbReference>
<evidence type="ECO:0000313" key="11">
    <source>
        <dbReference type="Proteomes" id="UP001214638"/>
    </source>
</evidence>
<dbReference type="GO" id="GO:0007165">
    <property type="term" value="P:signal transduction"/>
    <property type="evidence" value="ECO:0007669"/>
    <property type="project" value="TreeGrafter"/>
</dbReference>
<dbReference type="Gene3D" id="1.10.510.10">
    <property type="entry name" value="Transferase(Phosphotransferase) domain 1"/>
    <property type="match status" value="1"/>
</dbReference>
<organism evidence="10 11">
    <name type="scientific">Babesia duncani</name>
    <dbReference type="NCBI Taxonomy" id="323732"/>
    <lineage>
        <taxon>Eukaryota</taxon>
        <taxon>Sar</taxon>
        <taxon>Alveolata</taxon>
        <taxon>Apicomplexa</taxon>
        <taxon>Aconoidasida</taxon>
        <taxon>Piroplasmida</taxon>
        <taxon>Babesiidae</taxon>
        <taxon>Babesia</taxon>
    </lineage>
</organism>
<dbReference type="Pfam" id="PF00069">
    <property type="entry name" value="Pkinase"/>
    <property type="match status" value="1"/>
</dbReference>
<evidence type="ECO:0000256" key="8">
    <source>
        <dbReference type="PROSITE-ProRule" id="PRU10141"/>
    </source>
</evidence>
<dbReference type="GO" id="GO:0010389">
    <property type="term" value="P:regulation of G2/M transition of mitotic cell cycle"/>
    <property type="evidence" value="ECO:0007669"/>
    <property type="project" value="TreeGrafter"/>
</dbReference>
<dbReference type="InterPro" id="IPR008271">
    <property type="entry name" value="Ser/Thr_kinase_AS"/>
</dbReference>
<dbReference type="GO" id="GO:0005634">
    <property type="term" value="C:nucleus"/>
    <property type="evidence" value="ECO:0007669"/>
    <property type="project" value="TreeGrafter"/>
</dbReference>
<feature type="domain" description="Protein kinase" evidence="9">
    <location>
        <begin position="185"/>
        <end position="529"/>
    </location>
</feature>
<dbReference type="InterPro" id="IPR011009">
    <property type="entry name" value="Kinase-like_dom_sf"/>
</dbReference>
<comment type="subunit">
    <text evidence="4">May form a complex composed of at least the catalytic subunit CRK2 and a cyclin.</text>
</comment>
<keyword evidence="3 8" id="KW-0067">ATP-binding</keyword>
<evidence type="ECO:0000259" key="9">
    <source>
        <dbReference type="PROSITE" id="PS50011"/>
    </source>
</evidence>
<accession>A0AAD9PKB8</accession>
<dbReference type="GO" id="GO:0005524">
    <property type="term" value="F:ATP binding"/>
    <property type="evidence" value="ECO:0007669"/>
    <property type="project" value="UniProtKB-UniRule"/>
</dbReference>
<dbReference type="RefSeq" id="XP_067802785.1">
    <property type="nucleotide sequence ID" value="XM_067947563.1"/>
</dbReference>
<proteinExistence type="inferred from homology"/>
<dbReference type="GeneID" id="94336838"/>
<dbReference type="Gene3D" id="3.30.200.20">
    <property type="entry name" value="Phosphorylase Kinase, domain 1"/>
    <property type="match status" value="1"/>
</dbReference>